<feature type="region of interest" description="Disordered" evidence="1">
    <location>
        <begin position="1250"/>
        <end position="1279"/>
    </location>
</feature>
<evidence type="ECO:0000256" key="1">
    <source>
        <dbReference type="SAM" id="MobiDB-lite"/>
    </source>
</evidence>
<feature type="compositionally biased region" description="Low complexity" evidence="1">
    <location>
        <begin position="354"/>
        <end position="368"/>
    </location>
</feature>
<dbReference type="PANTHER" id="PTHR12783:SF5">
    <property type="entry name" value="RALA-BINDING PROTEIN 1"/>
    <property type="match status" value="1"/>
</dbReference>
<evidence type="ECO:0000313" key="4">
    <source>
        <dbReference type="Proteomes" id="UP000807025"/>
    </source>
</evidence>
<dbReference type="SMART" id="SM00324">
    <property type="entry name" value="RhoGAP"/>
    <property type="match status" value="1"/>
</dbReference>
<feature type="region of interest" description="Disordered" evidence="1">
    <location>
        <begin position="756"/>
        <end position="790"/>
    </location>
</feature>
<feature type="compositionally biased region" description="Low complexity" evidence="1">
    <location>
        <begin position="237"/>
        <end position="248"/>
    </location>
</feature>
<feature type="region of interest" description="Disordered" evidence="1">
    <location>
        <begin position="903"/>
        <end position="930"/>
    </location>
</feature>
<feature type="region of interest" description="Disordered" evidence="1">
    <location>
        <begin position="470"/>
        <end position="503"/>
    </location>
</feature>
<dbReference type="EMBL" id="MU154522">
    <property type="protein sequence ID" value="KAF9501652.1"/>
    <property type="molecule type" value="Genomic_DNA"/>
</dbReference>
<feature type="compositionally biased region" description="Basic and acidic residues" evidence="1">
    <location>
        <begin position="253"/>
        <end position="266"/>
    </location>
</feature>
<reference evidence="3" key="1">
    <citation type="submission" date="2020-11" db="EMBL/GenBank/DDBJ databases">
        <authorList>
            <consortium name="DOE Joint Genome Institute"/>
            <person name="Ahrendt S."/>
            <person name="Riley R."/>
            <person name="Andreopoulos W."/>
            <person name="Labutti K."/>
            <person name="Pangilinan J."/>
            <person name="Ruiz-Duenas F.J."/>
            <person name="Barrasa J.M."/>
            <person name="Sanchez-Garcia M."/>
            <person name="Camarero S."/>
            <person name="Miyauchi S."/>
            <person name="Serrano A."/>
            <person name="Linde D."/>
            <person name="Babiker R."/>
            <person name="Drula E."/>
            <person name="Ayuso-Fernandez I."/>
            <person name="Pacheco R."/>
            <person name="Padilla G."/>
            <person name="Ferreira P."/>
            <person name="Barriuso J."/>
            <person name="Kellner H."/>
            <person name="Castanera R."/>
            <person name="Alfaro M."/>
            <person name="Ramirez L."/>
            <person name="Pisabarro A.G."/>
            <person name="Kuo A."/>
            <person name="Tritt A."/>
            <person name="Lipzen A."/>
            <person name="He G."/>
            <person name="Yan M."/>
            <person name="Ng V."/>
            <person name="Cullen D."/>
            <person name="Martin F."/>
            <person name="Rosso M.-N."/>
            <person name="Henrissat B."/>
            <person name="Hibbett D."/>
            <person name="Martinez A.T."/>
            <person name="Grigoriev I.V."/>
        </authorList>
    </citation>
    <scope>NUCLEOTIDE SEQUENCE</scope>
    <source>
        <strain evidence="3">ATCC 90797</strain>
    </source>
</reference>
<proteinExistence type="predicted"/>
<organism evidence="3 4">
    <name type="scientific">Pleurotus eryngii</name>
    <name type="common">Boletus of the steppes</name>
    <dbReference type="NCBI Taxonomy" id="5323"/>
    <lineage>
        <taxon>Eukaryota</taxon>
        <taxon>Fungi</taxon>
        <taxon>Dikarya</taxon>
        <taxon>Basidiomycota</taxon>
        <taxon>Agaricomycotina</taxon>
        <taxon>Agaricomycetes</taxon>
        <taxon>Agaricomycetidae</taxon>
        <taxon>Agaricales</taxon>
        <taxon>Pleurotineae</taxon>
        <taxon>Pleurotaceae</taxon>
        <taxon>Pleurotus</taxon>
    </lineage>
</organism>
<dbReference type="GO" id="GO:0005096">
    <property type="term" value="F:GTPase activator activity"/>
    <property type="evidence" value="ECO:0007669"/>
    <property type="project" value="InterPro"/>
</dbReference>
<feature type="region of interest" description="Disordered" evidence="1">
    <location>
        <begin position="949"/>
        <end position="1049"/>
    </location>
</feature>
<feature type="compositionally biased region" description="Low complexity" evidence="1">
    <location>
        <begin position="1255"/>
        <end position="1271"/>
    </location>
</feature>
<accession>A0A9P6DE82</accession>
<comment type="caution">
    <text evidence="3">The sequence shown here is derived from an EMBL/GenBank/DDBJ whole genome shotgun (WGS) entry which is preliminary data.</text>
</comment>
<feature type="region of interest" description="Disordered" evidence="1">
    <location>
        <begin position="537"/>
        <end position="606"/>
    </location>
</feature>
<dbReference type="GO" id="GO:0031267">
    <property type="term" value="F:small GTPase binding"/>
    <property type="evidence" value="ECO:0007669"/>
    <property type="project" value="InterPro"/>
</dbReference>
<feature type="domain" description="Rho-GAP" evidence="2">
    <location>
        <begin position="656"/>
        <end position="910"/>
    </location>
</feature>
<feature type="compositionally biased region" description="Low complexity" evidence="1">
    <location>
        <begin position="574"/>
        <end position="590"/>
    </location>
</feature>
<feature type="compositionally biased region" description="Basic residues" evidence="1">
    <location>
        <begin position="135"/>
        <end position="147"/>
    </location>
</feature>
<dbReference type="PANTHER" id="PTHR12783">
    <property type="entry name" value="RALA BINDING PROTEIN 1 RALBP1"/>
    <property type="match status" value="1"/>
</dbReference>
<keyword evidence="4" id="KW-1185">Reference proteome</keyword>
<name>A0A9P6DE82_PLEER</name>
<feature type="compositionally biased region" description="Polar residues" evidence="1">
    <location>
        <begin position="917"/>
        <end position="930"/>
    </location>
</feature>
<feature type="compositionally biased region" description="Pro residues" evidence="1">
    <location>
        <begin position="201"/>
        <end position="211"/>
    </location>
</feature>
<feature type="compositionally biased region" description="Polar residues" evidence="1">
    <location>
        <begin position="375"/>
        <end position="390"/>
    </location>
</feature>
<dbReference type="GO" id="GO:0007264">
    <property type="term" value="P:small GTPase-mediated signal transduction"/>
    <property type="evidence" value="ECO:0007669"/>
    <property type="project" value="InterPro"/>
</dbReference>
<feature type="region of interest" description="Disordered" evidence="1">
    <location>
        <begin position="1089"/>
        <end position="1119"/>
    </location>
</feature>
<evidence type="ECO:0000313" key="3">
    <source>
        <dbReference type="EMBL" id="KAF9501652.1"/>
    </source>
</evidence>
<dbReference type="OrthoDB" id="185175at2759"/>
<evidence type="ECO:0000259" key="2">
    <source>
        <dbReference type="PROSITE" id="PS50238"/>
    </source>
</evidence>
<protein>
    <submittedName>
        <fullName evidence="3">RhoGAP-domain-containing protein</fullName>
    </submittedName>
</protein>
<dbReference type="CDD" id="cd00159">
    <property type="entry name" value="RhoGAP"/>
    <property type="match status" value="1"/>
</dbReference>
<dbReference type="InterPro" id="IPR039767">
    <property type="entry name" value="RALBP1"/>
</dbReference>
<dbReference type="PROSITE" id="PS50238">
    <property type="entry name" value="RHOGAP"/>
    <property type="match status" value="1"/>
</dbReference>
<gene>
    <name evidence="3" type="ORF">BDN71DRAFT_1438243</name>
</gene>
<feature type="compositionally biased region" description="Low complexity" evidence="1">
    <location>
        <begin position="1089"/>
        <end position="1104"/>
    </location>
</feature>
<dbReference type="InterPro" id="IPR000198">
    <property type="entry name" value="RhoGAP_dom"/>
</dbReference>
<dbReference type="InterPro" id="IPR008936">
    <property type="entry name" value="Rho_GTPase_activation_prot"/>
</dbReference>
<feature type="compositionally biased region" description="Low complexity" evidence="1">
    <location>
        <begin position="981"/>
        <end position="994"/>
    </location>
</feature>
<sequence length="1300" mass="137491">MPSSASQNPWEGSLRGRASSHDHSTGRPDTSTTSLSSTSRSTSLSSSAAFSMQAASPSSSDIKSMSDHSAALAPAIPSTSSSSTYVSPQPRSSSLSHSMGQVVSSLSNSSKSGPPSPSGPSKASSIGNAAVATGHRLKRAFANRRKKTTDDALQTGPRVEGKTKANEVAAKLSPSSGARSFATETTQIFGKKQGLTLSQSPSPPIPPPKPATPQKVMHAPAPAQLRISPQSRPEQRSSIIPISPGISSALHFLHTDEHMREQEKRVAPTSPPVAEAEKARPEASDKEAWRKSDSTMSHHTIRPGSGPGNNRASRPVSMAESLQSNHTIVPPNKRLSALLTDADFYMPEEDSSDGDSSQSHQPPASSSRAQKRRSMSLNIASFSNFATKAQPSSPPLPLTTSPTPASADLKHPSKSIAEGAPILSPPASKEAPTLTRTAAGGIMTSSLGSQTAGTQIRGQLSAWNAATTSNLAPRSASQGDRPISPPQAQQHHHRDTRTHQMQAPSLRQTAISMTSGFAPAAGLAKRAVERMGRALAPSSYSSSIPENPLARVSSNHSGVSLGKGRPRRTPNAPSTSSWSVTSSTTSSSLSDNDMMPIPTGPLLGPCLRPPTGRGRLLFKRPLKDGFNEAPVVPRSERHDVADGEVQSFDGSGVSSSVLEDLESKRVPALVVRCAQHLLIWGVQEEGLFRVNGRPSHVSKLRSEFDSGADYDMTNCNPGDLDPHAVASVFKAYLRELPEPILTQALVPYFEAAMAKESSTHPPQEHLQSRNSGGKGPTLPSGPRSGIHAVRKPPSLSTLAMPSFAGMRPPSESLLNALRSLIAQLPSENRDLLRIVTDLINATAKESKATKMPLSNLLLVFCPSLNMSPPLLRVLCEATSIWEPHVEPKVLDIRRESVIIDIKSPAADDDGKEKVDQNEQPDASTERLPQSVDTVYMDASDHISIANSSVTYSSDASSRDDVSYVSTSEGVIPRQLPPSPPLSSSVESLSTPSTSTDDRSFDDEHDLYLKRPSRGSPVIADSNSSSPLSTSPGRPTISRPILTAKPPTINSPLNLNSPIQFPLTTSIPPTPVSAVRKRSFPSLSLPSFSPFNGPSPTSPSASSPAVQTTKASRLRKPSLRLPLAHRASGSPVASPTGQGVYLQAPRAASDSSVSTPISAVTAPQSSLVNLPPLLSMQIESSKLDLDKEPIQVWPEPTPQPAGSIKSPRPLPAIPGSVIKKEMPTPIADRYRSDSTASIPVSLLSSSGVIPRPTLRSSASKASVSSRASNHLGLLDDDGDREDWTKSVLMAAEANGKWTSLH</sequence>
<feature type="compositionally biased region" description="Low complexity" evidence="1">
    <location>
        <begin position="30"/>
        <end position="125"/>
    </location>
</feature>
<dbReference type="Gene3D" id="1.10.555.10">
    <property type="entry name" value="Rho GTPase activation protein"/>
    <property type="match status" value="1"/>
</dbReference>
<feature type="compositionally biased region" description="Low complexity" evidence="1">
    <location>
        <begin position="1021"/>
        <end position="1030"/>
    </location>
</feature>
<dbReference type="Pfam" id="PF00620">
    <property type="entry name" value="RhoGAP"/>
    <property type="match status" value="2"/>
</dbReference>
<feature type="compositionally biased region" description="Polar residues" evidence="1">
    <location>
        <begin position="173"/>
        <end position="188"/>
    </location>
</feature>
<dbReference type="Proteomes" id="UP000807025">
    <property type="component" value="Unassembled WGS sequence"/>
</dbReference>
<dbReference type="SUPFAM" id="SSF48350">
    <property type="entry name" value="GTPase activation domain, GAP"/>
    <property type="match status" value="1"/>
</dbReference>
<feature type="compositionally biased region" description="Polar residues" evidence="1">
    <location>
        <begin position="1"/>
        <end position="10"/>
    </location>
</feature>
<feature type="region of interest" description="Disordered" evidence="1">
    <location>
        <begin position="1195"/>
        <end position="1215"/>
    </location>
</feature>
<feature type="compositionally biased region" description="Basic and acidic residues" evidence="1">
    <location>
        <begin position="275"/>
        <end position="293"/>
    </location>
</feature>
<feature type="region of interest" description="Disordered" evidence="1">
    <location>
        <begin position="1"/>
        <end position="437"/>
    </location>
</feature>